<sequence length="86" mass="8858">MPATSSGYAATPASHRIPQAKDAIFTREEGSLAGKDAEVAPKSGGLRRGREADKALGTKKPETLGTGAFGWSRRAGEAEETDGRGG</sequence>
<proteinExistence type="predicted"/>
<feature type="compositionally biased region" description="Basic and acidic residues" evidence="1">
    <location>
        <begin position="74"/>
        <end position="86"/>
    </location>
</feature>
<protein>
    <submittedName>
        <fullName evidence="2">Uncharacterized protein</fullName>
    </submittedName>
</protein>
<feature type="compositionally biased region" description="Basic and acidic residues" evidence="1">
    <location>
        <begin position="28"/>
        <end position="39"/>
    </location>
</feature>
<name>A0A0A9EJB3_ARUDO</name>
<dbReference type="EMBL" id="GBRH01201793">
    <property type="protein sequence ID" value="JAD96102.1"/>
    <property type="molecule type" value="Transcribed_RNA"/>
</dbReference>
<feature type="compositionally biased region" description="Basic and acidic residues" evidence="1">
    <location>
        <begin position="48"/>
        <end position="62"/>
    </location>
</feature>
<evidence type="ECO:0000256" key="1">
    <source>
        <dbReference type="SAM" id="MobiDB-lite"/>
    </source>
</evidence>
<dbReference type="AlphaFoldDB" id="A0A0A9EJB3"/>
<reference evidence="2" key="2">
    <citation type="journal article" date="2015" name="Data Brief">
        <title>Shoot transcriptome of the giant reed, Arundo donax.</title>
        <authorList>
            <person name="Barrero R.A."/>
            <person name="Guerrero F.D."/>
            <person name="Moolhuijzen P."/>
            <person name="Goolsby J.A."/>
            <person name="Tidwell J."/>
            <person name="Bellgard S.E."/>
            <person name="Bellgard M.I."/>
        </authorList>
    </citation>
    <scope>NUCLEOTIDE SEQUENCE</scope>
    <source>
        <tissue evidence="2">Shoot tissue taken approximately 20 cm above the soil surface</tissue>
    </source>
</reference>
<evidence type="ECO:0000313" key="2">
    <source>
        <dbReference type="EMBL" id="JAD96102.1"/>
    </source>
</evidence>
<feature type="region of interest" description="Disordered" evidence="1">
    <location>
        <begin position="28"/>
        <end position="86"/>
    </location>
</feature>
<accession>A0A0A9EJB3</accession>
<organism evidence="2">
    <name type="scientific">Arundo donax</name>
    <name type="common">Giant reed</name>
    <name type="synonym">Donax arundinaceus</name>
    <dbReference type="NCBI Taxonomy" id="35708"/>
    <lineage>
        <taxon>Eukaryota</taxon>
        <taxon>Viridiplantae</taxon>
        <taxon>Streptophyta</taxon>
        <taxon>Embryophyta</taxon>
        <taxon>Tracheophyta</taxon>
        <taxon>Spermatophyta</taxon>
        <taxon>Magnoliopsida</taxon>
        <taxon>Liliopsida</taxon>
        <taxon>Poales</taxon>
        <taxon>Poaceae</taxon>
        <taxon>PACMAD clade</taxon>
        <taxon>Arundinoideae</taxon>
        <taxon>Arundineae</taxon>
        <taxon>Arundo</taxon>
    </lineage>
</organism>
<reference evidence="2" key="1">
    <citation type="submission" date="2014-09" db="EMBL/GenBank/DDBJ databases">
        <authorList>
            <person name="Magalhaes I.L.F."/>
            <person name="Oliveira U."/>
            <person name="Santos F.R."/>
            <person name="Vidigal T.H.D.A."/>
            <person name="Brescovit A.D."/>
            <person name="Santos A.J."/>
        </authorList>
    </citation>
    <scope>NUCLEOTIDE SEQUENCE</scope>
    <source>
        <tissue evidence="2">Shoot tissue taken approximately 20 cm above the soil surface</tissue>
    </source>
</reference>